<evidence type="ECO:0000256" key="1">
    <source>
        <dbReference type="ARBA" id="ARBA00003279"/>
    </source>
</evidence>
<feature type="transmembrane region" description="Helical" evidence="8">
    <location>
        <begin position="357"/>
        <end position="376"/>
    </location>
</feature>
<evidence type="ECO:0000259" key="9">
    <source>
        <dbReference type="PROSITE" id="PS50850"/>
    </source>
</evidence>
<feature type="transmembrane region" description="Helical" evidence="8">
    <location>
        <begin position="321"/>
        <end position="345"/>
    </location>
</feature>
<dbReference type="PROSITE" id="PS50850">
    <property type="entry name" value="MFS"/>
    <property type="match status" value="1"/>
</dbReference>
<feature type="domain" description="Major facilitator superfamily (MFS) profile" evidence="9">
    <location>
        <begin position="1"/>
        <end position="382"/>
    </location>
</feature>
<dbReference type="InterPro" id="IPR001958">
    <property type="entry name" value="Tet-R_TetA/multi-R_MdtG-like"/>
</dbReference>
<gene>
    <name evidence="10" type="ORF">C7455_10467</name>
</gene>
<feature type="transmembrane region" description="Helical" evidence="8">
    <location>
        <begin position="290"/>
        <end position="309"/>
    </location>
</feature>
<dbReference type="InterPro" id="IPR011701">
    <property type="entry name" value="MFS"/>
</dbReference>
<dbReference type="PROSITE" id="PS00216">
    <property type="entry name" value="SUGAR_TRANSPORT_1"/>
    <property type="match status" value="1"/>
</dbReference>
<feature type="transmembrane region" description="Helical" evidence="8">
    <location>
        <begin position="33"/>
        <end position="51"/>
    </location>
</feature>
<dbReference type="Gene3D" id="1.20.1720.10">
    <property type="entry name" value="Multidrug resistance protein D"/>
    <property type="match status" value="1"/>
</dbReference>
<dbReference type="OrthoDB" id="9800416at2"/>
<keyword evidence="7 8" id="KW-0472">Membrane</keyword>
<evidence type="ECO:0000256" key="7">
    <source>
        <dbReference type="ARBA" id="ARBA00023136"/>
    </source>
</evidence>
<dbReference type="PANTHER" id="PTHR23502">
    <property type="entry name" value="MAJOR FACILITATOR SUPERFAMILY"/>
    <property type="match status" value="1"/>
</dbReference>
<feature type="transmembrane region" description="Helical" evidence="8">
    <location>
        <begin position="191"/>
        <end position="214"/>
    </location>
</feature>
<protein>
    <submittedName>
        <fullName evidence="10">Bcr/CflA subfamily drug resistance transporter</fullName>
    </submittedName>
</protein>
<feature type="transmembrane region" description="Helical" evidence="8">
    <location>
        <begin position="220"/>
        <end position="246"/>
    </location>
</feature>
<evidence type="ECO:0000313" key="11">
    <source>
        <dbReference type="Proteomes" id="UP000245708"/>
    </source>
</evidence>
<evidence type="ECO:0000256" key="5">
    <source>
        <dbReference type="ARBA" id="ARBA00022692"/>
    </source>
</evidence>
<feature type="transmembrane region" description="Helical" evidence="8">
    <location>
        <begin position="121"/>
        <end position="142"/>
    </location>
</feature>
<dbReference type="GO" id="GO:0005886">
    <property type="term" value="C:plasma membrane"/>
    <property type="evidence" value="ECO:0007669"/>
    <property type="project" value="TreeGrafter"/>
</dbReference>
<feature type="transmembrane region" description="Helical" evidence="8">
    <location>
        <begin position="258"/>
        <end position="284"/>
    </location>
</feature>
<name>A0A316GHK3_9RHOB</name>
<dbReference type="PRINTS" id="PR01035">
    <property type="entry name" value="TCRTETA"/>
</dbReference>
<accession>A0A316GHK3</accession>
<dbReference type="Pfam" id="PF07690">
    <property type="entry name" value="MFS_1"/>
    <property type="match status" value="1"/>
</dbReference>
<comment type="similarity">
    <text evidence="3">Belongs to the major facilitator superfamily. TCR/Tet family.</text>
</comment>
<dbReference type="AlphaFoldDB" id="A0A316GHK3"/>
<feature type="transmembrane region" description="Helical" evidence="8">
    <location>
        <begin position="86"/>
        <end position="109"/>
    </location>
</feature>
<evidence type="ECO:0000256" key="3">
    <source>
        <dbReference type="ARBA" id="ARBA00007520"/>
    </source>
</evidence>
<feature type="transmembrane region" description="Helical" evidence="8">
    <location>
        <begin position="63"/>
        <end position="80"/>
    </location>
</feature>
<reference evidence="10 11" key="1">
    <citation type="submission" date="2018-05" db="EMBL/GenBank/DDBJ databases">
        <title>Genomic Encyclopedia of Type Strains, Phase IV (KMG-IV): sequencing the most valuable type-strain genomes for metagenomic binning, comparative biology and taxonomic classification.</title>
        <authorList>
            <person name="Goeker M."/>
        </authorList>
    </citation>
    <scope>NUCLEOTIDE SEQUENCE [LARGE SCALE GENOMIC DNA]</scope>
    <source>
        <strain evidence="10 11">DSM 16097</strain>
    </source>
</reference>
<evidence type="ECO:0000313" key="10">
    <source>
        <dbReference type="EMBL" id="PWK60431.1"/>
    </source>
</evidence>
<dbReference type="SUPFAM" id="SSF103473">
    <property type="entry name" value="MFS general substrate transporter"/>
    <property type="match status" value="1"/>
</dbReference>
<organism evidence="10 11">
    <name type="scientific">Roseicyclus mahoneyensis</name>
    <dbReference type="NCBI Taxonomy" id="164332"/>
    <lineage>
        <taxon>Bacteria</taxon>
        <taxon>Pseudomonadati</taxon>
        <taxon>Pseudomonadota</taxon>
        <taxon>Alphaproteobacteria</taxon>
        <taxon>Rhodobacterales</taxon>
        <taxon>Roseobacteraceae</taxon>
        <taxon>Roseicyclus</taxon>
    </lineage>
</organism>
<evidence type="ECO:0000256" key="6">
    <source>
        <dbReference type="ARBA" id="ARBA00022989"/>
    </source>
</evidence>
<dbReference type="Proteomes" id="UP000245708">
    <property type="component" value="Unassembled WGS sequence"/>
</dbReference>
<dbReference type="GO" id="GO:0022857">
    <property type="term" value="F:transmembrane transporter activity"/>
    <property type="evidence" value="ECO:0007669"/>
    <property type="project" value="InterPro"/>
</dbReference>
<evidence type="ECO:0000256" key="4">
    <source>
        <dbReference type="ARBA" id="ARBA00022448"/>
    </source>
</evidence>
<dbReference type="InterPro" id="IPR005829">
    <property type="entry name" value="Sugar_transporter_CS"/>
</dbReference>
<evidence type="ECO:0000256" key="2">
    <source>
        <dbReference type="ARBA" id="ARBA00004141"/>
    </source>
</evidence>
<dbReference type="EMBL" id="QGGW01000004">
    <property type="protein sequence ID" value="PWK60431.1"/>
    <property type="molecule type" value="Genomic_DNA"/>
</dbReference>
<sequence length="385" mass="39302">MILLVAMVVLTLNMFLPALPHMAEDFGVSEATMGLAVSAYMVAAGVLQLILGPISDLLGRRRVILVAVAVYALASLGAAVATDFSVFLACRLVQALVLAGSVVGLAALRDMYTTREAAGKMGTIAAAMAIAPMIGPTFGGVLDTLIGWRAIFALYAGLGAACLVLCWFDWGETRVQVRRSPQEQMAAYRALLGSGLFWAYAMCTGVSVGTFYIFLTGAPFVAQASFGLSTTWIGVGLGSITGGYMIGSTVTARLAPRLGVSVLILTGRSFALAGLCVGAGLFLIGVSHPMVLFGATICVGLGNGLTISNTNAGLISVRPDLAGSAAGLSGALQLFGGAVLTGLTLPWMAAGATPLRLLALMIVASVVALGLAVLAARGAARQPQE</sequence>
<keyword evidence="4" id="KW-0813">Transport</keyword>
<comment type="caution">
    <text evidence="10">The sequence shown here is derived from an EMBL/GenBank/DDBJ whole genome shotgun (WGS) entry which is preliminary data.</text>
</comment>
<dbReference type="InterPro" id="IPR036259">
    <property type="entry name" value="MFS_trans_sf"/>
</dbReference>
<comment type="function">
    <text evidence="1">Resistance to tetracycline by an active tetracycline efflux. This is an energy-dependent process that decreases the accumulation of the antibiotic in whole cells. This protein functions as a metal-tetracycline/H(+) antiporter.</text>
</comment>
<feature type="transmembrane region" description="Helical" evidence="8">
    <location>
        <begin position="148"/>
        <end position="170"/>
    </location>
</feature>
<dbReference type="GO" id="GO:1990961">
    <property type="term" value="P:xenobiotic detoxification by transmembrane export across the plasma membrane"/>
    <property type="evidence" value="ECO:0007669"/>
    <property type="project" value="TreeGrafter"/>
</dbReference>
<dbReference type="InterPro" id="IPR020846">
    <property type="entry name" value="MFS_dom"/>
</dbReference>
<proteinExistence type="inferred from homology"/>
<evidence type="ECO:0000256" key="8">
    <source>
        <dbReference type="SAM" id="Phobius"/>
    </source>
</evidence>
<keyword evidence="6 8" id="KW-1133">Transmembrane helix</keyword>
<dbReference type="PANTHER" id="PTHR23502:SF132">
    <property type="entry name" value="POLYAMINE TRANSPORTER 2-RELATED"/>
    <property type="match status" value="1"/>
</dbReference>
<comment type="subcellular location">
    <subcellularLocation>
        <location evidence="2">Membrane</location>
        <topology evidence="2">Multi-pass membrane protein</topology>
    </subcellularLocation>
</comment>
<keyword evidence="5 8" id="KW-0812">Transmembrane</keyword>
<keyword evidence="11" id="KW-1185">Reference proteome</keyword>